<reference evidence="1" key="1">
    <citation type="submission" date="2003-07" db="EMBL/GenBank/DDBJ databases">
        <title>A novel relative of Bubblegum.</title>
        <authorList>
            <person name="Fraisl P."/>
            <person name="Forss-Petter S."/>
            <person name="Berger J."/>
        </authorList>
    </citation>
    <scope>NUCLEOTIDE SEQUENCE</scope>
    <source>
        <tissue evidence="1">Testis</tissue>
    </source>
</reference>
<dbReference type="EMBL" id="AJ577571">
    <property type="protein sequence ID" value="CAE12154.1"/>
    <property type="molecule type" value="mRNA"/>
</dbReference>
<accession>Q7Z5A1</accession>
<organism evidence="1">
    <name type="scientific">Homo sapiens</name>
    <name type="common">Human</name>
    <dbReference type="NCBI Taxonomy" id="9606"/>
    <lineage>
        <taxon>Eukaryota</taxon>
        <taxon>Metazoa</taxon>
        <taxon>Chordata</taxon>
        <taxon>Craniata</taxon>
        <taxon>Vertebrata</taxon>
        <taxon>Euteleostomi</taxon>
        <taxon>Mammalia</taxon>
        <taxon>Eutheria</taxon>
        <taxon>Euarchontoglires</taxon>
        <taxon>Primates</taxon>
        <taxon>Haplorrhini</taxon>
        <taxon>Catarrhini</taxon>
        <taxon>Hominidae</taxon>
        <taxon>Homo</taxon>
    </lineage>
</organism>
<protein>
    <submittedName>
        <fullName evidence="1">Uncharacterized protein</fullName>
    </submittedName>
</protein>
<sequence length="26" mass="3168">MSQLQCCGAWFLHTWNDWNPKDSRRS</sequence>
<name>Q7Z5A1_HUMAN</name>
<proteinExistence type="evidence at transcript level"/>
<evidence type="ECO:0000313" key="1">
    <source>
        <dbReference type="EMBL" id="CAE12154.1"/>
    </source>
</evidence>
<dbReference type="AlphaFoldDB" id="Q7Z5A1"/>